<dbReference type="Proteomes" id="UP000075920">
    <property type="component" value="Unassembled WGS sequence"/>
</dbReference>
<keyword evidence="1" id="KW-0472">Membrane</keyword>
<accession>A0A182WEY3</accession>
<reference evidence="2" key="2">
    <citation type="submission" date="2020-05" db="UniProtKB">
        <authorList>
            <consortium name="EnsemblMetazoa"/>
        </authorList>
    </citation>
    <scope>IDENTIFICATION</scope>
    <source>
        <strain evidence="2">MINIMUS1</strain>
    </source>
</reference>
<evidence type="ECO:0000313" key="3">
    <source>
        <dbReference type="Proteomes" id="UP000075920"/>
    </source>
</evidence>
<keyword evidence="1" id="KW-1133">Transmembrane helix</keyword>
<evidence type="ECO:0000256" key="1">
    <source>
        <dbReference type="SAM" id="Phobius"/>
    </source>
</evidence>
<name>A0A182WEY3_9DIPT</name>
<protein>
    <submittedName>
        <fullName evidence="2">Uncharacterized protein</fullName>
    </submittedName>
</protein>
<feature type="transmembrane region" description="Helical" evidence="1">
    <location>
        <begin position="26"/>
        <end position="46"/>
    </location>
</feature>
<keyword evidence="3" id="KW-1185">Reference proteome</keyword>
<dbReference type="VEuPathDB" id="VectorBase:AMIN008929"/>
<reference evidence="3" key="1">
    <citation type="submission" date="2013-03" db="EMBL/GenBank/DDBJ databases">
        <title>The Genome Sequence of Anopheles minimus MINIMUS1.</title>
        <authorList>
            <consortium name="The Broad Institute Genomics Platform"/>
            <person name="Neafsey D.E."/>
            <person name="Walton C."/>
            <person name="Walker B."/>
            <person name="Young S.K."/>
            <person name="Zeng Q."/>
            <person name="Gargeya S."/>
            <person name="Fitzgerald M."/>
            <person name="Haas B."/>
            <person name="Abouelleil A."/>
            <person name="Allen A.W."/>
            <person name="Alvarado L."/>
            <person name="Arachchi H.M."/>
            <person name="Berlin A.M."/>
            <person name="Chapman S.B."/>
            <person name="Gainer-Dewar J."/>
            <person name="Goldberg J."/>
            <person name="Griggs A."/>
            <person name="Gujja S."/>
            <person name="Hansen M."/>
            <person name="Howarth C."/>
            <person name="Imamovic A."/>
            <person name="Ireland A."/>
            <person name="Larimer J."/>
            <person name="McCowan C."/>
            <person name="Murphy C."/>
            <person name="Pearson M."/>
            <person name="Poon T.W."/>
            <person name="Priest M."/>
            <person name="Roberts A."/>
            <person name="Saif S."/>
            <person name="Shea T."/>
            <person name="Sisk P."/>
            <person name="Sykes S."/>
            <person name="Wortman J."/>
            <person name="Nusbaum C."/>
            <person name="Birren B."/>
        </authorList>
    </citation>
    <scope>NUCLEOTIDE SEQUENCE [LARGE SCALE GENOMIC DNA]</scope>
    <source>
        <strain evidence="3">MINIMUS1</strain>
    </source>
</reference>
<evidence type="ECO:0000313" key="2">
    <source>
        <dbReference type="EnsemblMetazoa" id="AMIN008929-PA"/>
    </source>
</evidence>
<proteinExistence type="predicted"/>
<dbReference type="AlphaFoldDB" id="A0A182WEY3"/>
<dbReference type="EnsemblMetazoa" id="AMIN008929-RA">
    <property type="protein sequence ID" value="AMIN008929-PA"/>
    <property type="gene ID" value="AMIN008929"/>
</dbReference>
<dbReference type="STRING" id="112268.A0A182WEY3"/>
<keyword evidence="1" id="KW-0812">Transmembrane</keyword>
<sequence length="73" mass="7739">MCKCAAGTIACCCCQCAMSVFFSLLTIFILVAVLVGLAIYFGVLNVDDTAPNVSDFVHKTGDSIKSSIKDKLN</sequence>
<organism evidence="2 3">
    <name type="scientific">Anopheles minimus</name>
    <dbReference type="NCBI Taxonomy" id="112268"/>
    <lineage>
        <taxon>Eukaryota</taxon>
        <taxon>Metazoa</taxon>
        <taxon>Ecdysozoa</taxon>
        <taxon>Arthropoda</taxon>
        <taxon>Hexapoda</taxon>
        <taxon>Insecta</taxon>
        <taxon>Pterygota</taxon>
        <taxon>Neoptera</taxon>
        <taxon>Endopterygota</taxon>
        <taxon>Diptera</taxon>
        <taxon>Nematocera</taxon>
        <taxon>Culicoidea</taxon>
        <taxon>Culicidae</taxon>
        <taxon>Anophelinae</taxon>
        <taxon>Anopheles</taxon>
    </lineage>
</organism>